<name>A0ABW7EWB4_9BURK</name>
<comment type="caution">
    <text evidence="2">The sequence shown here is derived from an EMBL/GenBank/DDBJ whole genome shotgun (WGS) entry which is preliminary data.</text>
</comment>
<sequence>MTSLAQLQAAFQQHLLTGDEAIAEHIRDGGIGTARRLQVYHHAYRMRLVDTLRDSFGHTLLYLGDEHFNAAALAHVEGHASAHPSLRWYGADFPRTLAARFDEAPQVAELAQLDWALRHAFDGPDAPVLTLADLAALAPERWADVGFTLHPTYARLQLQHNTLAIWQALDDDGVPPDAAPLAEPGELMIWRRGHQPHFRSLQALEAAALDGLQAGLSFAAVCATLSEQFASADAAAEMGSLLRRWVDEALLSAVH</sequence>
<evidence type="ECO:0000313" key="2">
    <source>
        <dbReference type="EMBL" id="MFG6428642.1"/>
    </source>
</evidence>
<organism evidence="2 3">
    <name type="scientific">Pelomonas parva</name>
    <dbReference type="NCBI Taxonomy" id="3299032"/>
    <lineage>
        <taxon>Bacteria</taxon>
        <taxon>Pseudomonadati</taxon>
        <taxon>Pseudomonadota</taxon>
        <taxon>Betaproteobacteria</taxon>
        <taxon>Burkholderiales</taxon>
        <taxon>Sphaerotilaceae</taxon>
        <taxon>Roseateles</taxon>
    </lineage>
</organism>
<keyword evidence="3" id="KW-1185">Reference proteome</keyword>
<dbReference type="Proteomes" id="UP001606210">
    <property type="component" value="Unassembled WGS sequence"/>
</dbReference>
<feature type="domain" description="Putative DNA-binding" evidence="1">
    <location>
        <begin position="6"/>
        <end position="95"/>
    </location>
</feature>
<dbReference type="InterPro" id="IPR018640">
    <property type="entry name" value="DUF2063"/>
</dbReference>
<evidence type="ECO:0000259" key="1">
    <source>
        <dbReference type="Pfam" id="PF09836"/>
    </source>
</evidence>
<gene>
    <name evidence="2" type="ORF">ACG00Y_01885</name>
</gene>
<proteinExistence type="predicted"/>
<accession>A0ABW7EWB4</accession>
<evidence type="ECO:0000313" key="3">
    <source>
        <dbReference type="Proteomes" id="UP001606210"/>
    </source>
</evidence>
<dbReference type="RefSeq" id="WP_394475573.1">
    <property type="nucleotide sequence ID" value="NZ_JBIGHV010000001.1"/>
</dbReference>
<reference evidence="2 3" key="1">
    <citation type="submission" date="2024-08" db="EMBL/GenBank/DDBJ databases">
        <authorList>
            <person name="Lu H."/>
        </authorList>
    </citation>
    <scope>NUCLEOTIDE SEQUENCE [LARGE SCALE GENOMIC DNA]</scope>
    <source>
        <strain evidence="2 3">LYH14W</strain>
    </source>
</reference>
<dbReference type="Pfam" id="PF09836">
    <property type="entry name" value="DUF2063"/>
    <property type="match status" value="1"/>
</dbReference>
<dbReference type="EMBL" id="JBIGHV010000001">
    <property type="protein sequence ID" value="MFG6428642.1"/>
    <property type="molecule type" value="Genomic_DNA"/>
</dbReference>
<protein>
    <submittedName>
        <fullName evidence="2">DUF2063 domain-containing protein</fullName>
    </submittedName>
</protein>